<dbReference type="AlphaFoldDB" id="A0A8S2FS28"/>
<proteinExistence type="predicted"/>
<evidence type="ECO:0000313" key="3">
    <source>
        <dbReference type="Proteomes" id="UP000677228"/>
    </source>
</evidence>
<feature type="non-terminal residue" evidence="1">
    <location>
        <position position="1"/>
    </location>
</feature>
<reference evidence="1" key="1">
    <citation type="submission" date="2021-02" db="EMBL/GenBank/DDBJ databases">
        <authorList>
            <person name="Nowell W R."/>
        </authorList>
    </citation>
    <scope>NUCLEOTIDE SEQUENCE</scope>
</reference>
<evidence type="ECO:0000313" key="2">
    <source>
        <dbReference type="EMBL" id="CAF4337586.1"/>
    </source>
</evidence>
<organism evidence="1 3">
    <name type="scientific">Didymodactylos carnosus</name>
    <dbReference type="NCBI Taxonomy" id="1234261"/>
    <lineage>
        <taxon>Eukaryota</taxon>
        <taxon>Metazoa</taxon>
        <taxon>Spiralia</taxon>
        <taxon>Gnathifera</taxon>
        <taxon>Rotifera</taxon>
        <taxon>Eurotatoria</taxon>
        <taxon>Bdelloidea</taxon>
        <taxon>Philodinida</taxon>
        <taxon>Philodinidae</taxon>
        <taxon>Didymodactylos</taxon>
    </lineage>
</organism>
<accession>A0A8S2FS28</accession>
<dbReference type="EMBL" id="CAJOBA010062366">
    <property type="protein sequence ID" value="CAF4337586.1"/>
    <property type="molecule type" value="Genomic_DNA"/>
</dbReference>
<gene>
    <name evidence="1" type="ORF">OVA965_LOCUS39132</name>
    <name evidence="2" type="ORF">TMI583_LOCUS40401</name>
</gene>
<dbReference type="EMBL" id="CAJNOK010039933">
    <property type="protein sequence ID" value="CAF1548036.1"/>
    <property type="molecule type" value="Genomic_DNA"/>
</dbReference>
<sequence>MCSLRSIYDEEAELNRLPSQFKKELQHIFDAVHQQDYHVIKNEHLKQHDSNLKWLSYLLKNVLPTCAIWSSLLLGNLSRHKVQSAEKIILDKNIQRSTANSERRMGIVKKMELGGIVRERIDIVVRILIENMINNISSFAEVMLLKQSKSLEPFRTKPIQENWQQKPNRRNQGYYQQAATERALFWLNDDVTVVPSINIGFQFVDFYYYQDIYSWLTTTINLLLSLPYIRRVLKQYHQLQLNNLLNEILLITKMINGANIKSTNKINIGIHLFNDVLSSIPIDLKEHVNSNNLLNKIIPRVIVPITNKLVGSEVFCILTIRCTTCNNYSSRLTIYPSVVLSNINMADHLQEQLQNFFFSSMADINCKQCLANMEKQLFVLRWPTIILVHLQQKRNISSTRKPPSLIHLHQHSHPLNICSQSSSCYYLLSFISLTSSGKLVVSTRSNKHWKTTESSKSYGEGEYIQNLYGQ</sequence>
<evidence type="ECO:0000313" key="1">
    <source>
        <dbReference type="EMBL" id="CAF1548036.1"/>
    </source>
</evidence>
<dbReference type="Proteomes" id="UP000677228">
    <property type="component" value="Unassembled WGS sequence"/>
</dbReference>
<protein>
    <submittedName>
        <fullName evidence="1">Uncharacterized protein</fullName>
    </submittedName>
</protein>
<name>A0A8S2FS28_9BILA</name>
<dbReference type="Proteomes" id="UP000682733">
    <property type="component" value="Unassembled WGS sequence"/>
</dbReference>
<comment type="caution">
    <text evidence="1">The sequence shown here is derived from an EMBL/GenBank/DDBJ whole genome shotgun (WGS) entry which is preliminary data.</text>
</comment>